<feature type="transmembrane region" description="Helical" evidence="6">
    <location>
        <begin position="12"/>
        <end position="33"/>
    </location>
</feature>
<dbReference type="PANTHER" id="PTHR42770">
    <property type="entry name" value="AMINO ACID TRANSPORTER-RELATED"/>
    <property type="match status" value="1"/>
</dbReference>
<comment type="caution">
    <text evidence="9">The sequence shown here is derived from an EMBL/GenBank/DDBJ whole genome shotgun (WGS) entry which is preliminary data.</text>
</comment>
<evidence type="ECO:0000313" key="10">
    <source>
        <dbReference type="Proteomes" id="UP001594351"/>
    </source>
</evidence>
<evidence type="ECO:0000259" key="8">
    <source>
        <dbReference type="PROSITE" id="PS51202"/>
    </source>
</evidence>
<dbReference type="PROSITE" id="PS51202">
    <property type="entry name" value="RCK_C"/>
    <property type="match status" value="1"/>
</dbReference>
<dbReference type="PANTHER" id="PTHR42770:SF7">
    <property type="entry name" value="MEMBRANE PROTEIN"/>
    <property type="match status" value="1"/>
</dbReference>
<comment type="subcellular location">
    <subcellularLocation>
        <location evidence="1">Cell membrane</location>
        <topology evidence="1">Multi-pass membrane protein</topology>
    </subcellularLocation>
</comment>
<feature type="domain" description="RCK C-terminal" evidence="8">
    <location>
        <begin position="593"/>
        <end position="674"/>
    </location>
</feature>
<feature type="transmembrane region" description="Helical" evidence="6">
    <location>
        <begin position="152"/>
        <end position="172"/>
    </location>
</feature>
<feature type="transmembrane region" description="Helical" evidence="6">
    <location>
        <begin position="39"/>
        <end position="60"/>
    </location>
</feature>
<proteinExistence type="predicted"/>
<evidence type="ECO:0000313" key="9">
    <source>
        <dbReference type="EMBL" id="MFC1850695.1"/>
    </source>
</evidence>
<feature type="transmembrane region" description="Helical" evidence="6">
    <location>
        <begin position="348"/>
        <end position="365"/>
    </location>
</feature>
<evidence type="ECO:0000256" key="1">
    <source>
        <dbReference type="ARBA" id="ARBA00004651"/>
    </source>
</evidence>
<dbReference type="Proteomes" id="UP001594351">
    <property type="component" value="Unassembled WGS sequence"/>
</dbReference>
<protein>
    <submittedName>
        <fullName evidence="9">Amino acid permease</fullName>
    </submittedName>
</protein>
<dbReference type="InterPro" id="IPR003148">
    <property type="entry name" value="RCK_N"/>
</dbReference>
<keyword evidence="4 6" id="KW-1133">Transmembrane helix</keyword>
<organism evidence="9 10">
    <name type="scientific">candidate division CSSED10-310 bacterium</name>
    <dbReference type="NCBI Taxonomy" id="2855610"/>
    <lineage>
        <taxon>Bacteria</taxon>
        <taxon>Bacteria division CSSED10-310</taxon>
    </lineage>
</organism>
<name>A0ABV6YWZ0_UNCC1</name>
<dbReference type="Pfam" id="PF02254">
    <property type="entry name" value="TrkA_N"/>
    <property type="match status" value="1"/>
</dbReference>
<evidence type="ECO:0000256" key="4">
    <source>
        <dbReference type="ARBA" id="ARBA00022989"/>
    </source>
</evidence>
<feature type="transmembrane region" description="Helical" evidence="6">
    <location>
        <begin position="271"/>
        <end position="300"/>
    </location>
</feature>
<feature type="transmembrane region" description="Helical" evidence="6">
    <location>
        <begin position="377"/>
        <end position="395"/>
    </location>
</feature>
<accession>A0ABV6YWZ0</accession>
<dbReference type="Gene3D" id="1.20.1740.10">
    <property type="entry name" value="Amino acid/polyamine transporter I"/>
    <property type="match status" value="1"/>
</dbReference>
<dbReference type="Pfam" id="PF13520">
    <property type="entry name" value="AA_permease_2"/>
    <property type="match status" value="1"/>
</dbReference>
<reference evidence="9 10" key="1">
    <citation type="submission" date="2024-09" db="EMBL/GenBank/DDBJ databases">
        <title>Laminarin stimulates single cell rates of sulfate reduction while oxygen inhibits transcriptomic activity in coastal marine sediment.</title>
        <authorList>
            <person name="Lindsay M."/>
            <person name="Orcutt B."/>
            <person name="Emerson D."/>
            <person name="Stepanauskas R."/>
            <person name="D'Angelo T."/>
        </authorList>
    </citation>
    <scope>NUCLEOTIDE SEQUENCE [LARGE SCALE GENOMIC DNA]</scope>
    <source>
        <strain evidence="9">SAG AM-311-K15</strain>
    </source>
</reference>
<dbReference type="InterPro" id="IPR036721">
    <property type="entry name" value="RCK_C_sf"/>
</dbReference>
<feature type="transmembrane region" description="Helical" evidence="6">
    <location>
        <begin position="184"/>
        <end position="202"/>
    </location>
</feature>
<evidence type="ECO:0000256" key="5">
    <source>
        <dbReference type="ARBA" id="ARBA00023136"/>
    </source>
</evidence>
<feature type="transmembrane region" description="Helical" evidence="6">
    <location>
        <begin position="321"/>
        <end position="342"/>
    </location>
</feature>
<dbReference type="InterPro" id="IPR050367">
    <property type="entry name" value="APC_superfamily"/>
</dbReference>
<feature type="transmembrane region" description="Helical" evidence="6">
    <location>
        <begin position="87"/>
        <end position="112"/>
    </location>
</feature>
<dbReference type="InterPro" id="IPR036291">
    <property type="entry name" value="NAD(P)-bd_dom_sf"/>
</dbReference>
<evidence type="ECO:0000256" key="2">
    <source>
        <dbReference type="ARBA" id="ARBA00022475"/>
    </source>
</evidence>
<dbReference type="Gene3D" id="3.40.50.720">
    <property type="entry name" value="NAD(P)-binding Rossmann-like Domain"/>
    <property type="match status" value="1"/>
</dbReference>
<dbReference type="SUPFAM" id="SSF116726">
    <property type="entry name" value="TrkA C-terminal domain-like"/>
    <property type="match status" value="1"/>
</dbReference>
<dbReference type="SUPFAM" id="SSF51735">
    <property type="entry name" value="NAD(P)-binding Rossmann-fold domains"/>
    <property type="match status" value="1"/>
</dbReference>
<dbReference type="EMBL" id="JBHPBY010000117">
    <property type="protein sequence ID" value="MFC1850695.1"/>
    <property type="molecule type" value="Genomic_DNA"/>
</dbReference>
<evidence type="ECO:0000256" key="3">
    <source>
        <dbReference type="ARBA" id="ARBA00022692"/>
    </source>
</evidence>
<gene>
    <name evidence="9" type="ORF">ACFL27_10930</name>
</gene>
<evidence type="ECO:0000259" key="7">
    <source>
        <dbReference type="PROSITE" id="PS51201"/>
    </source>
</evidence>
<dbReference type="Pfam" id="PF02080">
    <property type="entry name" value="TrkA_C"/>
    <property type="match status" value="1"/>
</dbReference>
<sequence>MAEQLQFKRNIGLFMAVMIGIGAMMGPGIFALPGELAHMLGPAGILVYLAMGLLTLFTALNYSELGAAIPLAGGGYSFTSRTMPRPLAFFTGWFFWIGNTLACAMYAVIFGLTIRTYFIPDVSIALLAIVTTLIFTALNFRGMSEAIKVITVMNLIELAVLIGIAVLGSFHIEPRNLQPLAPMGWAPFVPAMALIYISYVGFELITVAAEEIISPGKTIPRAILITLAVGVVIYVFVVWVMMGTVHHTELAQSEVPFIFTADRLFGAWGRWAGIIATIMASLSAFCVTLGASARVLYALGRDGHFPHFFARLHPTYRTPHIALFICAVIVILFGSSGIVKFVASVSDFGYLMGLGIVNFAVIMLHRRMPNLRRPFKVFLYPYIPILGVITCWIFVPALELRSFVLGGILTIIGAAIYLFRPINRAEFKTIPLFFKKLKRTLLLKRRKSMRVLIVGGGRQGQNIAKRLSMKDEFRMMFRSTEHQITFIEEDEKLCKEIEHQFNVPIYQGDGTKAELLEQVGRDNIDVAIAASEDDGRNVIVAFQAKRLGIDRVIAVIQDPDYISLLTDNDVIAISSPWATAAMVENFLDRPGVAQLFEIGAGVASLVGVFVPENAAVAGKLIRDIDIPQECVVAAVIRQKTFVVPRGDTVINADDRVIFVGPASAIKKAQDTILLKNK</sequence>
<feature type="transmembrane region" description="Helical" evidence="6">
    <location>
        <begin position="401"/>
        <end position="419"/>
    </location>
</feature>
<dbReference type="InterPro" id="IPR002293">
    <property type="entry name" value="AA/rel_permease1"/>
</dbReference>
<feature type="transmembrane region" description="Helical" evidence="6">
    <location>
        <begin position="222"/>
        <end position="242"/>
    </location>
</feature>
<keyword evidence="3 6" id="KW-0812">Transmembrane</keyword>
<dbReference type="InterPro" id="IPR006037">
    <property type="entry name" value="RCK_C"/>
</dbReference>
<feature type="domain" description="RCK N-terminal" evidence="7">
    <location>
        <begin position="448"/>
        <end position="572"/>
    </location>
</feature>
<keyword evidence="5 6" id="KW-0472">Membrane</keyword>
<dbReference type="PROSITE" id="PS51201">
    <property type="entry name" value="RCK_N"/>
    <property type="match status" value="1"/>
</dbReference>
<dbReference type="Gene3D" id="3.30.70.1450">
    <property type="entry name" value="Regulator of K+ conductance, C-terminal domain"/>
    <property type="match status" value="1"/>
</dbReference>
<keyword evidence="2" id="KW-1003">Cell membrane</keyword>
<keyword evidence="10" id="KW-1185">Reference proteome</keyword>
<feature type="transmembrane region" description="Helical" evidence="6">
    <location>
        <begin position="118"/>
        <end position="140"/>
    </location>
</feature>
<evidence type="ECO:0000256" key="6">
    <source>
        <dbReference type="SAM" id="Phobius"/>
    </source>
</evidence>